<reference evidence="2" key="1">
    <citation type="submission" date="2022-01" db="EMBL/GenBank/DDBJ databases">
        <title>Colwellia maritima, isolated from seawater.</title>
        <authorList>
            <person name="Kristyanto S."/>
            <person name="Jung J."/>
            <person name="Jeon C.O."/>
        </authorList>
    </citation>
    <scope>NUCLEOTIDE SEQUENCE</scope>
    <source>
        <strain evidence="2">MSW7</strain>
    </source>
</reference>
<dbReference type="SUPFAM" id="SSF56300">
    <property type="entry name" value="Metallo-dependent phosphatases"/>
    <property type="match status" value="1"/>
</dbReference>
<evidence type="ECO:0000313" key="3">
    <source>
        <dbReference type="Proteomes" id="UP001139646"/>
    </source>
</evidence>
<feature type="domain" description="Calcineurin-like phosphoesterase" evidence="1">
    <location>
        <begin position="7"/>
        <end position="148"/>
    </location>
</feature>
<evidence type="ECO:0000259" key="1">
    <source>
        <dbReference type="Pfam" id="PF00149"/>
    </source>
</evidence>
<dbReference type="Gene3D" id="3.60.21.10">
    <property type="match status" value="1"/>
</dbReference>
<sequence>MIIFAFDPHGQAKGIIEACDIFQPSAVILLGDNELKQRIPIIFESVIRNGTKVFAVQGNHDTGPKYKEDLPHMLDGKVVEIDGIRIGGYCMGLSDLMCSQQLDIVVSHYPPTGFKDLPHYSWHYDSILTAELTLKSNAVAVFHGHLHGDRLFDPVGIYDISSALAVSTCEYLWDENGNVLGKANHNGFSLPDEDFQYFVAEMMSRSYCYKTKSSLRNSKTEKRYIEPAYYRDGCGQCVPCNDNHHCHRETRVDQNFNIDHSNGKMNGSAAFHFEAAKQRAYKSMLSELLSIRRKVKTKLEYKGFGGLLKYKGEKEWFVLDETHQITEQKINVKGLGEKTAQKYFEDIQLHGISGNNILLFNKEQQGCINSSTEHKLKLINFLKMQNIKIETIDYSQPMYNL</sequence>
<accession>A0ABS9X6Z8</accession>
<gene>
    <name evidence="2" type="ORF">L3081_24615</name>
</gene>
<dbReference type="CDD" id="cd00838">
    <property type="entry name" value="MPP_superfamily"/>
    <property type="match status" value="1"/>
</dbReference>
<dbReference type="InterPro" id="IPR029052">
    <property type="entry name" value="Metallo-depent_PP-like"/>
</dbReference>
<protein>
    <submittedName>
        <fullName evidence="2">Metallophosphoesterase</fullName>
    </submittedName>
</protein>
<dbReference type="Proteomes" id="UP001139646">
    <property type="component" value="Unassembled WGS sequence"/>
</dbReference>
<dbReference type="Pfam" id="PF00149">
    <property type="entry name" value="Metallophos"/>
    <property type="match status" value="1"/>
</dbReference>
<evidence type="ECO:0000313" key="2">
    <source>
        <dbReference type="EMBL" id="MCI2286011.1"/>
    </source>
</evidence>
<dbReference type="RefSeq" id="WP_242289113.1">
    <property type="nucleotide sequence ID" value="NZ_JAKKSL010000007.1"/>
</dbReference>
<organism evidence="2 3">
    <name type="scientific">Colwellia maritima</name>
    <dbReference type="NCBI Taxonomy" id="2912588"/>
    <lineage>
        <taxon>Bacteria</taxon>
        <taxon>Pseudomonadati</taxon>
        <taxon>Pseudomonadota</taxon>
        <taxon>Gammaproteobacteria</taxon>
        <taxon>Alteromonadales</taxon>
        <taxon>Colwelliaceae</taxon>
        <taxon>Colwellia</taxon>
    </lineage>
</organism>
<comment type="caution">
    <text evidence="2">The sequence shown here is derived from an EMBL/GenBank/DDBJ whole genome shotgun (WGS) entry which is preliminary data.</text>
</comment>
<proteinExistence type="predicted"/>
<name>A0ABS9X6Z8_9GAMM</name>
<keyword evidence="3" id="KW-1185">Reference proteome</keyword>
<dbReference type="EMBL" id="JAKKSL010000007">
    <property type="protein sequence ID" value="MCI2286011.1"/>
    <property type="molecule type" value="Genomic_DNA"/>
</dbReference>
<dbReference type="InterPro" id="IPR004843">
    <property type="entry name" value="Calcineurin-like_PHP"/>
</dbReference>